<name>A0A6C0I8A1_9ZZZZ</name>
<dbReference type="AlphaFoldDB" id="A0A6C0I8A1"/>
<accession>A0A6C0I8A1</accession>
<proteinExistence type="predicted"/>
<reference evidence="1" key="1">
    <citation type="journal article" date="2020" name="Nature">
        <title>Giant virus diversity and host interactions through global metagenomics.</title>
        <authorList>
            <person name="Schulz F."/>
            <person name="Roux S."/>
            <person name="Paez-Espino D."/>
            <person name="Jungbluth S."/>
            <person name="Walsh D.A."/>
            <person name="Denef V.J."/>
            <person name="McMahon K.D."/>
            <person name="Konstantinidis K.T."/>
            <person name="Eloe-Fadrosh E.A."/>
            <person name="Kyrpides N.C."/>
            <person name="Woyke T."/>
        </authorList>
    </citation>
    <scope>NUCLEOTIDE SEQUENCE</scope>
    <source>
        <strain evidence="1">GVMAG-M-3300023184-51</strain>
    </source>
</reference>
<dbReference type="EMBL" id="MN740131">
    <property type="protein sequence ID" value="QHT89022.1"/>
    <property type="molecule type" value="Genomic_DNA"/>
</dbReference>
<sequence length="168" mass="18786">MFNNSKKIMICVLLVVVILIIGFNFNIIEGLTLEKTSDSLSYTTCTQAKKCGDCIDAKVNSQNEDGDSPCYWSSSLKKCGSFPDSGYSRNCDEPSLTPNSICSKNSYDKNLCITNNKCTWNTLKLWCEDKLLTKKKKKIIPDSEPEPEPEADCAEYTLLQGSAYFKSE</sequence>
<protein>
    <submittedName>
        <fullName evidence="1">Uncharacterized protein</fullName>
    </submittedName>
</protein>
<organism evidence="1">
    <name type="scientific">viral metagenome</name>
    <dbReference type="NCBI Taxonomy" id="1070528"/>
    <lineage>
        <taxon>unclassified sequences</taxon>
        <taxon>metagenomes</taxon>
        <taxon>organismal metagenomes</taxon>
    </lineage>
</organism>
<evidence type="ECO:0000313" key="1">
    <source>
        <dbReference type="EMBL" id="QHT89022.1"/>
    </source>
</evidence>